<gene>
    <name evidence="7" type="primary">clpP</name>
    <name evidence="10" type="ORF">BST15_02040</name>
    <name evidence="11" type="ORF">E6Q54_11015</name>
</gene>
<accession>A0A5B1MK09</accession>
<dbReference type="Gene3D" id="3.90.226.10">
    <property type="entry name" value="2-enoyl-CoA Hydratase, Chain A, domain 1"/>
    <property type="match status" value="1"/>
</dbReference>
<dbReference type="InterPro" id="IPR033135">
    <property type="entry name" value="ClpP_His_AS"/>
</dbReference>
<dbReference type="NCBIfam" id="NF001368">
    <property type="entry name" value="PRK00277.1"/>
    <property type="match status" value="1"/>
</dbReference>
<comment type="subunit">
    <text evidence="7">Fourteen ClpP subunits assemble into 2 heptameric rings which stack back to back to give a disk-like structure with a central cavity, resembling the structure of eukaryotic proteasomes.</text>
</comment>
<dbReference type="PRINTS" id="PR00127">
    <property type="entry name" value="CLPPROTEASEP"/>
</dbReference>
<dbReference type="GO" id="GO:0009368">
    <property type="term" value="C:endopeptidase Clp complex"/>
    <property type="evidence" value="ECO:0007669"/>
    <property type="project" value="TreeGrafter"/>
</dbReference>
<dbReference type="EMBL" id="MVHH01000002">
    <property type="protein sequence ID" value="ORA00896.1"/>
    <property type="molecule type" value="Genomic_DNA"/>
</dbReference>
<dbReference type="AlphaFoldDB" id="A0A5B1MK09"/>
<dbReference type="Proteomes" id="UP000321797">
    <property type="component" value="Unassembled WGS sequence"/>
</dbReference>
<dbReference type="PANTHER" id="PTHR10381">
    <property type="entry name" value="ATP-DEPENDENT CLP PROTEASE PROTEOLYTIC SUBUNIT"/>
    <property type="match status" value="1"/>
</dbReference>
<evidence type="ECO:0000256" key="3">
    <source>
        <dbReference type="ARBA" id="ARBA00022670"/>
    </source>
</evidence>
<evidence type="ECO:0000313" key="12">
    <source>
        <dbReference type="Proteomes" id="UP000192327"/>
    </source>
</evidence>
<name>A0A5B1MK09_9MYCO</name>
<feature type="active site" description="Nucleophile" evidence="7">
    <location>
        <position position="106"/>
    </location>
</feature>
<reference evidence="10 12" key="1">
    <citation type="submission" date="2016-12" db="EMBL/GenBank/DDBJ databases">
        <title>The new phylogeny of genus Mycobacterium.</title>
        <authorList>
            <person name="Tortoli E."/>
            <person name="Trovato A."/>
            <person name="Cirillo D.M."/>
        </authorList>
    </citation>
    <scope>NUCLEOTIDE SEQUENCE [LARGE SCALE GENOMIC DNA]</scope>
    <source>
        <strain evidence="10 12">DSM 44942</strain>
    </source>
</reference>
<evidence type="ECO:0000256" key="9">
    <source>
        <dbReference type="RuleBase" id="RU003567"/>
    </source>
</evidence>
<sequence>MVRVGAYESRESRYPTVSQPGLNLVDSVYERLLRERIIFLGSQVDDDIANRLCAQILLLAAEDPTKDISLYINSPGGSISAGMAIYDTMVLAPCDVATYAMGMAASMGEFLLAAGTKGKRYALPHARILMHQPLGGVTGSAADIAIQAEQFAVIKKEMFRLNAEFTGQTIERIEADSDRDRWFTAAEALEYGFVDHIITRAHVNGDAS</sequence>
<comment type="catalytic activity">
    <reaction evidence="6 7 8">
        <text>Hydrolysis of proteins to small peptides in the presence of ATP and magnesium. alpha-casein is the usual test substrate. In the absence of ATP, only oligopeptides shorter than five residues are hydrolyzed (such as succinyl-Leu-Tyr-|-NHMec, and Leu-Tyr-Leu-|-Tyr-Trp, in which cleavage of the -Tyr-|-Leu- and -Tyr-|-Trp bonds also occurs).</text>
        <dbReference type="EC" id="3.4.21.92"/>
    </reaction>
</comment>
<dbReference type="FunFam" id="3.90.226.10:FF:000002">
    <property type="entry name" value="ATP-dependent Clp protease proteolytic subunit"/>
    <property type="match status" value="1"/>
</dbReference>
<evidence type="ECO:0000313" key="11">
    <source>
        <dbReference type="EMBL" id="TXI56280.1"/>
    </source>
</evidence>
<keyword evidence="4 7" id="KW-0378">Hydrolase</keyword>
<comment type="function">
    <text evidence="7">Cleaves peptides in various proteins in a process that requires ATP hydrolysis. Has a chymotrypsin-like activity. Plays a major role in the degradation of misfolded proteins.</text>
</comment>
<evidence type="ECO:0000256" key="5">
    <source>
        <dbReference type="ARBA" id="ARBA00022825"/>
    </source>
</evidence>
<dbReference type="HAMAP" id="MF_00444">
    <property type="entry name" value="ClpP"/>
    <property type="match status" value="1"/>
</dbReference>
<proteinExistence type="inferred from homology"/>
<dbReference type="NCBIfam" id="NF009205">
    <property type="entry name" value="PRK12553.1"/>
    <property type="match status" value="1"/>
</dbReference>
<keyword evidence="2 7" id="KW-0963">Cytoplasm</keyword>
<dbReference type="SUPFAM" id="SSF52096">
    <property type="entry name" value="ClpP/crotonase"/>
    <property type="match status" value="1"/>
</dbReference>
<evidence type="ECO:0000256" key="4">
    <source>
        <dbReference type="ARBA" id="ARBA00022801"/>
    </source>
</evidence>
<dbReference type="EMBL" id="SSGD01000057">
    <property type="protein sequence ID" value="TXI56280.1"/>
    <property type="molecule type" value="Genomic_DNA"/>
</dbReference>
<evidence type="ECO:0000256" key="1">
    <source>
        <dbReference type="ARBA" id="ARBA00007039"/>
    </source>
</evidence>
<dbReference type="OrthoDB" id="9802800at2"/>
<dbReference type="PROSITE" id="PS00382">
    <property type="entry name" value="CLP_PROTEASE_HIS"/>
    <property type="match status" value="1"/>
</dbReference>
<reference evidence="11 13" key="2">
    <citation type="submission" date="2018-09" db="EMBL/GenBank/DDBJ databases">
        <title>Metagenome Assembled Genomes from an Advanced Water Purification Facility.</title>
        <authorList>
            <person name="Stamps B.W."/>
            <person name="Spear J.R."/>
        </authorList>
    </citation>
    <scope>NUCLEOTIDE SEQUENCE [LARGE SCALE GENOMIC DNA]</scope>
    <source>
        <strain evidence="11">Bin_29_2</strain>
    </source>
</reference>
<dbReference type="GO" id="GO:0004176">
    <property type="term" value="F:ATP-dependent peptidase activity"/>
    <property type="evidence" value="ECO:0007669"/>
    <property type="project" value="InterPro"/>
</dbReference>
<organism evidence="11 13">
    <name type="scientific">Mycolicibacter arupensis</name>
    <dbReference type="NCBI Taxonomy" id="342002"/>
    <lineage>
        <taxon>Bacteria</taxon>
        <taxon>Bacillati</taxon>
        <taxon>Actinomycetota</taxon>
        <taxon>Actinomycetes</taxon>
        <taxon>Mycobacteriales</taxon>
        <taxon>Mycobacteriaceae</taxon>
        <taxon>Mycolicibacter</taxon>
    </lineage>
</organism>
<dbReference type="GO" id="GO:0004252">
    <property type="term" value="F:serine-type endopeptidase activity"/>
    <property type="evidence" value="ECO:0007669"/>
    <property type="project" value="UniProtKB-UniRule"/>
</dbReference>
<keyword evidence="3 7" id="KW-0645">Protease</keyword>
<protein>
    <recommendedName>
        <fullName evidence="7 9">ATP-dependent Clp protease proteolytic subunit</fullName>
        <ecNumber evidence="7">3.4.21.92</ecNumber>
    </recommendedName>
    <alternativeName>
        <fullName evidence="7">Endopeptidase Clp</fullName>
    </alternativeName>
</protein>
<dbReference type="CDD" id="cd07017">
    <property type="entry name" value="S14_ClpP_2"/>
    <property type="match status" value="1"/>
</dbReference>
<dbReference type="InterPro" id="IPR029045">
    <property type="entry name" value="ClpP/crotonase-like_dom_sf"/>
</dbReference>
<dbReference type="GO" id="GO:0005737">
    <property type="term" value="C:cytoplasm"/>
    <property type="evidence" value="ECO:0007669"/>
    <property type="project" value="UniProtKB-SubCell"/>
</dbReference>
<comment type="subcellular location">
    <subcellularLocation>
        <location evidence="7">Cytoplasm</location>
    </subcellularLocation>
</comment>
<evidence type="ECO:0000256" key="2">
    <source>
        <dbReference type="ARBA" id="ARBA00022490"/>
    </source>
</evidence>
<evidence type="ECO:0000256" key="6">
    <source>
        <dbReference type="ARBA" id="ARBA00034021"/>
    </source>
</evidence>
<comment type="similarity">
    <text evidence="1 7 9">Belongs to the peptidase S14 family.</text>
</comment>
<dbReference type="GO" id="GO:0051117">
    <property type="term" value="F:ATPase binding"/>
    <property type="evidence" value="ECO:0007669"/>
    <property type="project" value="TreeGrafter"/>
</dbReference>
<evidence type="ECO:0000313" key="10">
    <source>
        <dbReference type="EMBL" id="ORA00896.1"/>
    </source>
</evidence>
<evidence type="ECO:0000256" key="8">
    <source>
        <dbReference type="PROSITE-ProRule" id="PRU10086"/>
    </source>
</evidence>
<dbReference type="InterPro" id="IPR023562">
    <property type="entry name" value="ClpP/TepA"/>
</dbReference>
<dbReference type="Pfam" id="PF00574">
    <property type="entry name" value="CLP_protease"/>
    <property type="match status" value="1"/>
</dbReference>
<dbReference type="InterPro" id="IPR001907">
    <property type="entry name" value="ClpP"/>
</dbReference>
<keyword evidence="5 7" id="KW-0720">Serine protease</keyword>
<keyword evidence="12" id="KW-1185">Reference proteome</keyword>
<evidence type="ECO:0000256" key="7">
    <source>
        <dbReference type="HAMAP-Rule" id="MF_00444"/>
    </source>
</evidence>
<feature type="active site" evidence="7 8">
    <location>
        <position position="131"/>
    </location>
</feature>
<dbReference type="EC" id="3.4.21.92" evidence="7"/>
<dbReference type="Proteomes" id="UP000192327">
    <property type="component" value="Unassembled WGS sequence"/>
</dbReference>
<dbReference type="GO" id="GO:0006515">
    <property type="term" value="P:protein quality control for misfolded or incompletely synthesized proteins"/>
    <property type="evidence" value="ECO:0007669"/>
    <property type="project" value="TreeGrafter"/>
</dbReference>
<dbReference type="PANTHER" id="PTHR10381:SF70">
    <property type="entry name" value="ATP-DEPENDENT CLP PROTEASE PROTEOLYTIC SUBUNIT"/>
    <property type="match status" value="1"/>
</dbReference>
<evidence type="ECO:0000313" key="13">
    <source>
        <dbReference type="Proteomes" id="UP000321797"/>
    </source>
</evidence>
<comment type="caution">
    <text evidence="11">The sequence shown here is derived from an EMBL/GenBank/DDBJ whole genome shotgun (WGS) entry which is preliminary data.</text>
</comment>